<proteinExistence type="inferred from homology"/>
<reference evidence="5" key="1">
    <citation type="submission" date="2025-08" db="UniProtKB">
        <authorList>
            <consortium name="Ensembl"/>
        </authorList>
    </citation>
    <scope>IDENTIFICATION</scope>
</reference>
<evidence type="ECO:0000256" key="3">
    <source>
        <dbReference type="SAM" id="MobiDB-lite"/>
    </source>
</evidence>
<dbReference type="SUPFAM" id="SSF144292">
    <property type="entry name" value="occludin/ELL-like"/>
    <property type="match status" value="1"/>
</dbReference>
<feature type="region of interest" description="Disordered" evidence="3">
    <location>
        <begin position="71"/>
        <end position="95"/>
    </location>
</feature>
<dbReference type="GO" id="GO:0008023">
    <property type="term" value="C:transcription elongation factor complex"/>
    <property type="evidence" value="ECO:0007669"/>
    <property type="project" value="TreeGrafter"/>
</dbReference>
<dbReference type="GeneTree" id="ENSGT00940000155914"/>
<dbReference type="PANTHER" id="PTHR23288:SF9">
    <property type="entry name" value="RNA POLYMERASE II ELONGATION FACTOR ELL"/>
    <property type="match status" value="1"/>
</dbReference>
<dbReference type="GO" id="GO:0042795">
    <property type="term" value="P:snRNA transcription by RNA polymerase II"/>
    <property type="evidence" value="ECO:0007669"/>
    <property type="project" value="TreeGrafter"/>
</dbReference>
<accession>A0A8C7XFF5</accession>
<organism evidence="5 6">
    <name type="scientific">Oryzias sinensis</name>
    <name type="common">Chinese medaka</name>
    <dbReference type="NCBI Taxonomy" id="183150"/>
    <lineage>
        <taxon>Eukaryota</taxon>
        <taxon>Metazoa</taxon>
        <taxon>Chordata</taxon>
        <taxon>Craniata</taxon>
        <taxon>Vertebrata</taxon>
        <taxon>Euteleostomi</taxon>
        <taxon>Actinopterygii</taxon>
        <taxon>Neopterygii</taxon>
        <taxon>Teleostei</taxon>
        <taxon>Neoteleostei</taxon>
        <taxon>Acanthomorphata</taxon>
        <taxon>Ovalentaria</taxon>
        <taxon>Atherinomorphae</taxon>
        <taxon>Beloniformes</taxon>
        <taxon>Adrianichthyidae</taxon>
        <taxon>Oryziinae</taxon>
        <taxon>Oryzias</taxon>
    </lineage>
</organism>
<dbReference type="Ensembl" id="ENSOSIT00000013393.1">
    <property type="protein sequence ID" value="ENSOSIP00000012642.1"/>
    <property type="gene ID" value="ENSOSIG00000007367.1"/>
</dbReference>
<evidence type="ECO:0000256" key="2">
    <source>
        <dbReference type="PROSITE-ProRule" id="PRU01324"/>
    </source>
</evidence>
<evidence type="ECO:0000313" key="6">
    <source>
        <dbReference type="Proteomes" id="UP000694383"/>
    </source>
</evidence>
<dbReference type="Gene3D" id="6.10.140.340">
    <property type="match status" value="1"/>
</dbReference>
<evidence type="ECO:0000256" key="1">
    <source>
        <dbReference type="ARBA" id="ARBA00009171"/>
    </source>
</evidence>
<dbReference type="InterPro" id="IPR031176">
    <property type="entry name" value="ELL/occludin"/>
</dbReference>
<dbReference type="Pfam" id="PF07303">
    <property type="entry name" value="Occludin_ELL"/>
    <property type="match status" value="1"/>
</dbReference>
<comment type="similarity">
    <text evidence="1 2">Belongs to the ELL/occludin family.</text>
</comment>
<dbReference type="PROSITE" id="PS51980">
    <property type="entry name" value="OCEL"/>
    <property type="match status" value="1"/>
</dbReference>
<dbReference type="Proteomes" id="UP000694383">
    <property type="component" value="Unplaced"/>
</dbReference>
<name>A0A8C7XFF5_9TELE</name>
<keyword evidence="6" id="KW-1185">Reference proteome</keyword>
<evidence type="ECO:0000313" key="5">
    <source>
        <dbReference type="Ensembl" id="ENSOSIP00000012642.1"/>
    </source>
</evidence>
<feature type="domain" description="OCEL" evidence="4">
    <location>
        <begin position="17"/>
        <end position="127"/>
    </location>
</feature>
<dbReference type="AlphaFoldDB" id="A0A8C7XFF5"/>
<dbReference type="GO" id="GO:0032968">
    <property type="term" value="P:positive regulation of transcription elongation by RNA polymerase II"/>
    <property type="evidence" value="ECO:0007669"/>
    <property type="project" value="TreeGrafter"/>
</dbReference>
<protein>
    <recommendedName>
        <fullName evidence="4">OCEL domain-containing protein</fullName>
    </recommendedName>
</protein>
<sequence length="127" mass="15389">MDPEHLYPKIQPVRLREKYLVKYSEIRSPEQRQRYKNDFNAEYSEYRALHARIEGITRQFTVLDNQLKRLTSEDRERHRRRSSGDGAPLFVLQTNPNYSQEKNRCEYLHNKLAHIKKLIAEFDQQQL</sequence>
<reference evidence="5" key="2">
    <citation type="submission" date="2025-09" db="UniProtKB">
        <authorList>
            <consortium name="Ensembl"/>
        </authorList>
    </citation>
    <scope>IDENTIFICATION</scope>
</reference>
<evidence type="ECO:0000259" key="4">
    <source>
        <dbReference type="PROSITE" id="PS51980"/>
    </source>
</evidence>
<dbReference type="InterPro" id="IPR010844">
    <property type="entry name" value="Occludin_ELL"/>
</dbReference>
<dbReference type="GO" id="GO:0000987">
    <property type="term" value="F:cis-regulatory region sequence-specific DNA binding"/>
    <property type="evidence" value="ECO:0007669"/>
    <property type="project" value="TreeGrafter"/>
</dbReference>
<dbReference type="PANTHER" id="PTHR23288">
    <property type="entry name" value="OCCLUDIN AND RNA POLYMERASE II ELONGATION FACTOR ELL"/>
    <property type="match status" value="1"/>
</dbReference>